<evidence type="ECO:0000256" key="3">
    <source>
        <dbReference type="ARBA" id="ARBA00023274"/>
    </source>
</evidence>
<name>A0A7J0EHJ7_9ERIC</name>
<dbReference type="EMBL" id="BJWL01000004">
    <property type="protein sequence ID" value="GFY85379.1"/>
    <property type="molecule type" value="Genomic_DNA"/>
</dbReference>
<comment type="caution">
    <text evidence="7">The sequence shown here is derived from an EMBL/GenBank/DDBJ whole genome shotgun (WGS) entry which is preliminary data.</text>
</comment>
<comment type="similarity">
    <text evidence="1">Belongs to the bacterial ribosomal protein bL12 family.</text>
</comment>
<evidence type="ECO:0000256" key="1">
    <source>
        <dbReference type="ARBA" id="ARBA00007197"/>
    </source>
</evidence>
<evidence type="ECO:0000256" key="4">
    <source>
        <dbReference type="ARBA" id="ARBA00072688"/>
    </source>
</evidence>
<dbReference type="GO" id="GO:1990904">
    <property type="term" value="C:ribonucleoprotein complex"/>
    <property type="evidence" value="ECO:0007669"/>
    <property type="project" value="UniProtKB-KW"/>
</dbReference>
<dbReference type="InterPro" id="IPR013823">
    <property type="entry name" value="Ribosomal_bL12_C"/>
</dbReference>
<reference evidence="7 8" key="1">
    <citation type="submission" date="2019-07" db="EMBL/GenBank/DDBJ databases">
        <title>De Novo Assembly of kiwifruit Actinidia rufa.</title>
        <authorList>
            <person name="Sugita-Konishi S."/>
            <person name="Sato K."/>
            <person name="Mori E."/>
            <person name="Abe Y."/>
            <person name="Kisaki G."/>
            <person name="Hamano K."/>
            <person name="Suezawa K."/>
            <person name="Otani M."/>
            <person name="Fukuda T."/>
            <person name="Manabe T."/>
            <person name="Gomi K."/>
            <person name="Tabuchi M."/>
            <person name="Akimitsu K."/>
            <person name="Kataoka I."/>
        </authorList>
    </citation>
    <scope>NUCLEOTIDE SEQUENCE [LARGE SCALE GENOMIC DNA]</scope>
    <source>
        <strain evidence="8">cv. Fuchu</strain>
    </source>
</reference>
<dbReference type="Pfam" id="PF00542">
    <property type="entry name" value="Ribosomal_L12"/>
    <property type="match status" value="1"/>
</dbReference>
<dbReference type="GO" id="GO:0003735">
    <property type="term" value="F:structural constituent of ribosome"/>
    <property type="evidence" value="ECO:0007669"/>
    <property type="project" value="InterPro"/>
</dbReference>
<keyword evidence="3" id="KW-0687">Ribonucleoprotein</keyword>
<dbReference type="InterPro" id="IPR000206">
    <property type="entry name" value="Ribosomal_bL12"/>
</dbReference>
<proteinExistence type="inferred from homology"/>
<dbReference type="GO" id="GO:0005840">
    <property type="term" value="C:ribosome"/>
    <property type="evidence" value="ECO:0007669"/>
    <property type="project" value="UniProtKB-KW"/>
</dbReference>
<gene>
    <name evidence="7" type="ORF">Acr_04g0001170</name>
</gene>
<evidence type="ECO:0000256" key="2">
    <source>
        <dbReference type="ARBA" id="ARBA00022980"/>
    </source>
</evidence>
<dbReference type="PANTHER" id="PTHR45987:SF4">
    <property type="entry name" value="LARGE RIBOSOMAL SUBUNIT PROTEIN BL12M"/>
    <property type="match status" value="1"/>
</dbReference>
<dbReference type="FunFam" id="3.30.1390.10:FF:000001">
    <property type="entry name" value="50S ribosomal protein L7/L12"/>
    <property type="match status" value="1"/>
</dbReference>
<evidence type="ECO:0000259" key="6">
    <source>
        <dbReference type="Pfam" id="PF00542"/>
    </source>
</evidence>
<dbReference type="GO" id="GO:0003729">
    <property type="term" value="F:mRNA binding"/>
    <property type="evidence" value="ECO:0007669"/>
    <property type="project" value="TreeGrafter"/>
</dbReference>
<evidence type="ECO:0000313" key="7">
    <source>
        <dbReference type="EMBL" id="GFY85379.1"/>
    </source>
</evidence>
<dbReference type="GO" id="GO:0006412">
    <property type="term" value="P:translation"/>
    <property type="evidence" value="ECO:0007669"/>
    <property type="project" value="InterPro"/>
</dbReference>
<dbReference type="CDD" id="cd00387">
    <property type="entry name" value="Ribosomal_L7_L12"/>
    <property type="match status" value="1"/>
</dbReference>
<dbReference type="PANTHER" id="PTHR45987">
    <property type="entry name" value="39S RIBOSOMAL PROTEIN L12"/>
    <property type="match status" value="1"/>
</dbReference>
<protein>
    <recommendedName>
        <fullName evidence="4">Large ribosomal subunit protein bL12c</fullName>
    </recommendedName>
    <alternativeName>
        <fullName evidence="5">CL12</fullName>
    </alternativeName>
</protein>
<dbReference type="SUPFAM" id="SSF54736">
    <property type="entry name" value="ClpS-like"/>
    <property type="match status" value="1"/>
</dbReference>
<sequence>MEVHELCSRIHIVCARIEAESLREGVFDHAGDGGDDAWDGGGGGASKGGGAVKVEKTAFDLKPEGGFDAAAKIKIIREVRACTDLGLKEAKDLVEKAPTLLKKGVTKEEAEKIIEKMKVVGAKVIME</sequence>
<dbReference type="AlphaFoldDB" id="A0A7J0EHJ7"/>
<dbReference type="Proteomes" id="UP000585474">
    <property type="component" value="Unassembled WGS sequence"/>
</dbReference>
<organism evidence="7 8">
    <name type="scientific">Actinidia rufa</name>
    <dbReference type="NCBI Taxonomy" id="165716"/>
    <lineage>
        <taxon>Eukaryota</taxon>
        <taxon>Viridiplantae</taxon>
        <taxon>Streptophyta</taxon>
        <taxon>Embryophyta</taxon>
        <taxon>Tracheophyta</taxon>
        <taxon>Spermatophyta</taxon>
        <taxon>Magnoliopsida</taxon>
        <taxon>eudicotyledons</taxon>
        <taxon>Gunneridae</taxon>
        <taxon>Pentapetalae</taxon>
        <taxon>asterids</taxon>
        <taxon>Ericales</taxon>
        <taxon>Actinidiaceae</taxon>
        <taxon>Actinidia</taxon>
    </lineage>
</organism>
<keyword evidence="2 7" id="KW-0689">Ribosomal protein</keyword>
<evidence type="ECO:0000313" key="8">
    <source>
        <dbReference type="Proteomes" id="UP000585474"/>
    </source>
</evidence>
<dbReference type="Gene3D" id="3.30.1390.10">
    <property type="match status" value="1"/>
</dbReference>
<accession>A0A7J0EHJ7</accession>
<evidence type="ECO:0000256" key="5">
    <source>
        <dbReference type="ARBA" id="ARBA00082754"/>
    </source>
</evidence>
<keyword evidence="8" id="KW-1185">Reference proteome</keyword>
<dbReference type="OrthoDB" id="250175at2759"/>
<dbReference type="InterPro" id="IPR014719">
    <property type="entry name" value="Ribosomal_bL12_C/ClpS-like"/>
</dbReference>
<feature type="domain" description="Large ribosomal subunit protein bL12 C-terminal" evidence="6">
    <location>
        <begin position="67"/>
        <end position="125"/>
    </location>
</feature>